<dbReference type="InParanoid" id="G3JM37"/>
<dbReference type="KEGG" id="cmt:CCM_07181"/>
<accession>G3JM37</accession>
<proteinExistence type="predicted"/>
<dbReference type="RefSeq" id="XP_006672382.1">
    <property type="nucleotide sequence ID" value="XM_006672319.1"/>
</dbReference>
<protein>
    <submittedName>
        <fullName evidence="1">Uncharacterized protein</fullName>
    </submittedName>
</protein>
<name>G3JM37_CORMM</name>
<dbReference type="HOGENOM" id="CLU_1234962_0_0_1"/>
<gene>
    <name evidence="1" type="ORF">CCM_07181</name>
</gene>
<sequence length="224" mass="24876">MARSTQAPASRELGLDYETPAEKTCAVVHTKSPPKQPPVWTWSTGARPAAERASQIRLALAKYELRRADCNGLARRVTAGEQHFCVVAPFFPLYIDFRLEDRGGKPRRKKTVSGNFHVADHLPRHRRLKTIRNHQDQVQPRLNMRMFTRRPKPAVAVQPPPVADSRASGAISDCAQPRLGKGHVDEGGVVADGVVSRDINARAVWDKAGRASTRFCNMVASRGW</sequence>
<dbReference type="VEuPathDB" id="FungiDB:CCM_07181"/>
<dbReference type="AlphaFoldDB" id="G3JM37"/>
<dbReference type="EMBL" id="JH126403">
    <property type="protein sequence ID" value="EGX90761.1"/>
    <property type="molecule type" value="Genomic_DNA"/>
</dbReference>
<dbReference type="GeneID" id="18169192"/>
<evidence type="ECO:0000313" key="1">
    <source>
        <dbReference type="EMBL" id="EGX90761.1"/>
    </source>
</evidence>
<keyword evidence="2" id="KW-1185">Reference proteome</keyword>
<evidence type="ECO:0000313" key="2">
    <source>
        <dbReference type="Proteomes" id="UP000001610"/>
    </source>
</evidence>
<organism evidence="1 2">
    <name type="scientific">Cordyceps militaris (strain CM01)</name>
    <name type="common">Caterpillar fungus</name>
    <dbReference type="NCBI Taxonomy" id="983644"/>
    <lineage>
        <taxon>Eukaryota</taxon>
        <taxon>Fungi</taxon>
        <taxon>Dikarya</taxon>
        <taxon>Ascomycota</taxon>
        <taxon>Pezizomycotina</taxon>
        <taxon>Sordariomycetes</taxon>
        <taxon>Hypocreomycetidae</taxon>
        <taxon>Hypocreales</taxon>
        <taxon>Cordycipitaceae</taxon>
        <taxon>Cordyceps</taxon>
    </lineage>
</organism>
<dbReference type="Proteomes" id="UP000001610">
    <property type="component" value="Unassembled WGS sequence"/>
</dbReference>
<reference evidence="1 2" key="1">
    <citation type="journal article" date="2011" name="Genome Biol.">
        <title>Genome sequence of the insect pathogenic fungus Cordyceps militaris, a valued traditional Chinese medicine.</title>
        <authorList>
            <person name="Zheng P."/>
            <person name="Xia Y."/>
            <person name="Xiao G."/>
            <person name="Xiong C."/>
            <person name="Hu X."/>
            <person name="Zhang S."/>
            <person name="Zheng H."/>
            <person name="Huang Y."/>
            <person name="Zhou Y."/>
            <person name="Wang S."/>
            <person name="Zhao G.P."/>
            <person name="Liu X."/>
            <person name="St Leger R.J."/>
            <person name="Wang C."/>
        </authorList>
    </citation>
    <scope>NUCLEOTIDE SEQUENCE [LARGE SCALE GENOMIC DNA]</scope>
    <source>
        <strain evidence="1 2">CM01</strain>
    </source>
</reference>